<reference evidence="2 3" key="2">
    <citation type="journal article" date="2009" name="PLoS ONE">
        <title>An integrated genetic and cytogenetic map of the cucumber genome.</title>
        <authorList>
            <person name="Ren Y."/>
            <person name="Zhang Z."/>
            <person name="Liu J."/>
            <person name="Staub J.E."/>
            <person name="Han Y."/>
            <person name="Cheng Z."/>
            <person name="Li X."/>
            <person name="Lu J."/>
            <person name="Miao H."/>
            <person name="Kang H."/>
            <person name="Xie B."/>
            <person name="Gu X."/>
            <person name="Wang X."/>
            <person name="Du Y."/>
            <person name="Jin W."/>
            <person name="Huang S."/>
        </authorList>
    </citation>
    <scope>NUCLEOTIDE SEQUENCE [LARGE SCALE GENOMIC DNA]</scope>
    <source>
        <strain evidence="3">cv. 9930</strain>
    </source>
</reference>
<dbReference type="Gramene" id="KGN43975">
    <property type="protein sequence ID" value="KGN43975"/>
    <property type="gene ID" value="Csa_7G075560"/>
</dbReference>
<feature type="transmembrane region" description="Helical" evidence="1">
    <location>
        <begin position="6"/>
        <end position="25"/>
    </location>
</feature>
<evidence type="ECO:0000313" key="3">
    <source>
        <dbReference type="Proteomes" id="UP000029981"/>
    </source>
</evidence>
<sequence>MVDSERITSLGLLGSSIAIALFCLVGSWMDIWRRSVVVIVGKKRLEELDRNTSRNLASWFMHISTVGEIFIKSEIGKEKKKKEIKL</sequence>
<reference evidence="2 3" key="4">
    <citation type="journal article" date="2011" name="BMC Genomics">
        <title>RNA-Seq improves annotation of protein-coding genes in the cucumber genome.</title>
        <authorList>
            <person name="Li Z."/>
            <person name="Zhang Z."/>
            <person name="Yan P."/>
            <person name="Huang S."/>
            <person name="Fei Z."/>
            <person name="Lin K."/>
        </authorList>
    </citation>
    <scope>NUCLEOTIDE SEQUENCE [LARGE SCALE GENOMIC DNA]</scope>
    <source>
        <strain evidence="3">cv. 9930</strain>
    </source>
</reference>
<protein>
    <submittedName>
        <fullName evidence="2">Uncharacterized protein</fullName>
    </submittedName>
</protein>
<keyword evidence="1" id="KW-0812">Transmembrane</keyword>
<evidence type="ECO:0000256" key="1">
    <source>
        <dbReference type="SAM" id="Phobius"/>
    </source>
</evidence>
<accession>A0A0A0K2U2</accession>
<dbReference type="EMBL" id="CM002928">
    <property type="protein sequence ID" value="KGN43975.1"/>
    <property type="molecule type" value="Genomic_DNA"/>
</dbReference>
<reference evidence="2 3" key="3">
    <citation type="journal article" date="2010" name="BMC Genomics">
        <title>Transcriptome sequencing and comparative analysis of cucumber flowers with different sex types.</title>
        <authorList>
            <person name="Guo S."/>
            <person name="Zheng Y."/>
            <person name="Joung J.G."/>
            <person name="Liu S."/>
            <person name="Zhang Z."/>
            <person name="Crasta O.R."/>
            <person name="Sobral B.W."/>
            <person name="Xu Y."/>
            <person name="Huang S."/>
            <person name="Fei Z."/>
        </authorList>
    </citation>
    <scope>NUCLEOTIDE SEQUENCE [LARGE SCALE GENOMIC DNA]</scope>
    <source>
        <strain evidence="3">cv. 9930</strain>
    </source>
</reference>
<organism evidence="2 3">
    <name type="scientific">Cucumis sativus</name>
    <name type="common">Cucumber</name>
    <dbReference type="NCBI Taxonomy" id="3659"/>
    <lineage>
        <taxon>Eukaryota</taxon>
        <taxon>Viridiplantae</taxon>
        <taxon>Streptophyta</taxon>
        <taxon>Embryophyta</taxon>
        <taxon>Tracheophyta</taxon>
        <taxon>Spermatophyta</taxon>
        <taxon>Magnoliopsida</taxon>
        <taxon>eudicotyledons</taxon>
        <taxon>Gunneridae</taxon>
        <taxon>Pentapetalae</taxon>
        <taxon>rosids</taxon>
        <taxon>fabids</taxon>
        <taxon>Cucurbitales</taxon>
        <taxon>Cucurbitaceae</taxon>
        <taxon>Benincaseae</taxon>
        <taxon>Cucumis</taxon>
    </lineage>
</organism>
<proteinExistence type="predicted"/>
<dbReference type="Proteomes" id="UP000029981">
    <property type="component" value="Chromosome 7"/>
</dbReference>
<gene>
    <name evidence="2" type="ORF">Csa_7G075560</name>
</gene>
<dbReference type="AlphaFoldDB" id="A0A0A0K2U2"/>
<keyword evidence="3" id="KW-1185">Reference proteome</keyword>
<keyword evidence="1" id="KW-1133">Transmembrane helix</keyword>
<name>A0A0A0K2U2_CUCSA</name>
<evidence type="ECO:0000313" key="2">
    <source>
        <dbReference type="EMBL" id="KGN43975.1"/>
    </source>
</evidence>
<reference evidence="2 3" key="1">
    <citation type="journal article" date="2009" name="Nat. Genet.">
        <title>The genome of the cucumber, Cucumis sativus L.</title>
        <authorList>
            <person name="Huang S."/>
            <person name="Li R."/>
            <person name="Zhang Z."/>
            <person name="Li L."/>
            <person name="Gu X."/>
            <person name="Fan W."/>
            <person name="Lucas W.J."/>
            <person name="Wang X."/>
            <person name="Xie B."/>
            <person name="Ni P."/>
            <person name="Ren Y."/>
            <person name="Zhu H."/>
            <person name="Li J."/>
            <person name="Lin K."/>
            <person name="Jin W."/>
            <person name="Fei Z."/>
            <person name="Li G."/>
            <person name="Staub J."/>
            <person name="Kilian A."/>
            <person name="van der Vossen E.A."/>
            <person name="Wu Y."/>
            <person name="Guo J."/>
            <person name="He J."/>
            <person name="Jia Z."/>
            <person name="Ren Y."/>
            <person name="Tian G."/>
            <person name="Lu Y."/>
            <person name="Ruan J."/>
            <person name="Qian W."/>
            <person name="Wang M."/>
            <person name="Huang Q."/>
            <person name="Li B."/>
            <person name="Xuan Z."/>
            <person name="Cao J."/>
            <person name="Asan"/>
            <person name="Wu Z."/>
            <person name="Zhang J."/>
            <person name="Cai Q."/>
            <person name="Bai Y."/>
            <person name="Zhao B."/>
            <person name="Han Y."/>
            <person name="Li Y."/>
            <person name="Li X."/>
            <person name="Wang S."/>
            <person name="Shi Q."/>
            <person name="Liu S."/>
            <person name="Cho W.K."/>
            <person name="Kim J.Y."/>
            <person name="Xu Y."/>
            <person name="Heller-Uszynska K."/>
            <person name="Miao H."/>
            <person name="Cheng Z."/>
            <person name="Zhang S."/>
            <person name="Wu J."/>
            <person name="Yang Y."/>
            <person name="Kang H."/>
            <person name="Li M."/>
            <person name="Liang H."/>
            <person name="Ren X."/>
            <person name="Shi Z."/>
            <person name="Wen M."/>
            <person name="Jian M."/>
            <person name="Yang H."/>
            <person name="Zhang G."/>
            <person name="Yang Z."/>
            <person name="Chen R."/>
            <person name="Liu S."/>
            <person name="Li J."/>
            <person name="Ma L."/>
            <person name="Liu H."/>
            <person name="Zhou Y."/>
            <person name="Zhao J."/>
            <person name="Fang X."/>
            <person name="Li G."/>
            <person name="Fang L."/>
            <person name="Li Y."/>
            <person name="Liu D."/>
            <person name="Zheng H."/>
            <person name="Zhang Y."/>
            <person name="Qin N."/>
            <person name="Li Z."/>
            <person name="Yang G."/>
            <person name="Yang S."/>
            <person name="Bolund L."/>
            <person name="Kristiansen K."/>
            <person name="Zheng H."/>
            <person name="Li S."/>
            <person name="Zhang X."/>
            <person name="Yang H."/>
            <person name="Wang J."/>
            <person name="Sun R."/>
            <person name="Zhang B."/>
            <person name="Jiang S."/>
            <person name="Wang J."/>
            <person name="Du Y."/>
            <person name="Li S."/>
        </authorList>
    </citation>
    <scope>NUCLEOTIDE SEQUENCE [LARGE SCALE GENOMIC DNA]</scope>
    <source>
        <strain evidence="3">cv. 9930</strain>
    </source>
</reference>
<keyword evidence="1" id="KW-0472">Membrane</keyword>